<dbReference type="GO" id="GO:0001786">
    <property type="term" value="F:phosphatidylserine binding"/>
    <property type="evidence" value="ECO:0007669"/>
    <property type="project" value="TreeGrafter"/>
</dbReference>
<dbReference type="GO" id="GO:0005544">
    <property type="term" value="F:calcium-dependent phospholipid binding"/>
    <property type="evidence" value="ECO:0007669"/>
    <property type="project" value="UniProtKB-KW"/>
</dbReference>
<dbReference type="PROSITE" id="PS00223">
    <property type="entry name" value="ANNEXIN_1"/>
    <property type="match status" value="1"/>
</dbReference>
<dbReference type="InterPro" id="IPR018502">
    <property type="entry name" value="Annexin_repeat"/>
</dbReference>
<comment type="caution">
    <text evidence="7">The sequence shown here is derived from an EMBL/GenBank/DDBJ whole genome shotgun (WGS) entry which is preliminary data.</text>
</comment>
<dbReference type="PANTHER" id="PTHR10502:SF102">
    <property type="entry name" value="ANNEXIN B11"/>
    <property type="match status" value="1"/>
</dbReference>
<dbReference type="FunFam" id="1.10.220.10:FF:000001">
    <property type="entry name" value="Annexin"/>
    <property type="match status" value="1"/>
</dbReference>
<dbReference type="SMART" id="SM00335">
    <property type="entry name" value="ANX"/>
    <property type="match status" value="2"/>
</dbReference>
<dbReference type="PANTHER" id="PTHR10502">
    <property type="entry name" value="ANNEXIN"/>
    <property type="match status" value="1"/>
</dbReference>
<evidence type="ECO:0000256" key="4">
    <source>
        <dbReference type="ARBA" id="ARBA00023216"/>
    </source>
</evidence>
<gene>
    <name evidence="7" type="ORF">ILUMI_19881</name>
</gene>
<keyword evidence="4 6" id="KW-0041">Annexin</keyword>
<dbReference type="OrthoDB" id="37886at2759"/>
<evidence type="ECO:0000313" key="7">
    <source>
        <dbReference type="EMBL" id="KAF2886292.1"/>
    </source>
</evidence>
<dbReference type="EMBL" id="VTPC01088152">
    <property type="protein sequence ID" value="KAF2886292.1"/>
    <property type="molecule type" value="Genomic_DNA"/>
</dbReference>
<dbReference type="GO" id="GO:0005634">
    <property type="term" value="C:nucleus"/>
    <property type="evidence" value="ECO:0007669"/>
    <property type="project" value="TreeGrafter"/>
</dbReference>
<keyword evidence="8" id="KW-1185">Reference proteome</keyword>
<dbReference type="PROSITE" id="PS51897">
    <property type="entry name" value="ANNEXIN_2"/>
    <property type="match status" value="2"/>
</dbReference>
<dbReference type="GO" id="GO:0005509">
    <property type="term" value="F:calcium ion binding"/>
    <property type="evidence" value="ECO:0007669"/>
    <property type="project" value="InterPro"/>
</dbReference>
<evidence type="ECO:0000256" key="1">
    <source>
        <dbReference type="ARBA" id="ARBA00007831"/>
    </source>
</evidence>
<keyword evidence="2 6" id="KW-0677">Repeat</keyword>
<dbReference type="InterPro" id="IPR018252">
    <property type="entry name" value="Annexin_repeat_CS"/>
</dbReference>
<dbReference type="InterPro" id="IPR037104">
    <property type="entry name" value="Annexin_sf"/>
</dbReference>
<dbReference type="AlphaFoldDB" id="A0A8K0CJA0"/>
<dbReference type="GO" id="GO:0005886">
    <property type="term" value="C:plasma membrane"/>
    <property type="evidence" value="ECO:0007669"/>
    <property type="project" value="TreeGrafter"/>
</dbReference>
<dbReference type="GO" id="GO:0005737">
    <property type="term" value="C:cytoplasm"/>
    <property type="evidence" value="ECO:0007669"/>
    <property type="project" value="TreeGrafter"/>
</dbReference>
<dbReference type="FunFam" id="1.10.220.10:FF:000002">
    <property type="entry name" value="Annexin"/>
    <property type="match status" value="1"/>
</dbReference>
<reference evidence="7" key="1">
    <citation type="submission" date="2019-08" db="EMBL/GenBank/DDBJ databases">
        <title>The genome of the North American firefly Photinus pyralis.</title>
        <authorList>
            <consortium name="Photinus pyralis genome working group"/>
            <person name="Fallon T.R."/>
            <person name="Sander Lower S.E."/>
            <person name="Weng J.-K."/>
        </authorList>
    </citation>
    <scope>NUCLEOTIDE SEQUENCE</scope>
    <source>
        <strain evidence="7">TRF0915ILg1</strain>
        <tissue evidence="7">Whole body</tissue>
    </source>
</reference>
<feature type="non-terminal residue" evidence="7">
    <location>
        <position position="211"/>
    </location>
</feature>
<comment type="domain">
    <text evidence="6">A pair of annexin repeats may form one binding site for calcium and phospholipid.</text>
</comment>
<dbReference type="Gene3D" id="1.10.220.10">
    <property type="entry name" value="Annexin"/>
    <property type="match status" value="3"/>
</dbReference>
<evidence type="ECO:0000256" key="6">
    <source>
        <dbReference type="RuleBase" id="RU003540"/>
    </source>
</evidence>
<comment type="similarity">
    <text evidence="1 6">Belongs to the annexin family.</text>
</comment>
<dbReference type="Proteomes" id="UP000801492">
    <property type="component" value="Unassembled WGS sequence"/>
</dbReference>
<dbReference type="GO" id="GO:0012506">
    <property type="term" value="C:vesicle membrane"/>
    <property type="evidence" value="ECO:0007669"/>
    <property type="project" value="TreeGrafter"/>
</dbReference>
<dbReference type="InterPro" id="IPR001464">
    <property type="entry name" value="Annexin"/>
</dbReference>
<evidence type="ECO:0000313" key="8">
    <source>
        <dbReference type="Proteomes" id="UP000801492"/>
    </source>
</evidence>
<sequence length="211" mass="23643">YKATLEYHIQCDTSGDFEELLVALVKADRDESGKVDKSHAVADAKALYQAGEAKLGTDEATFIKILTQRNYEQLILIFDEYKTLTGHSLEYAIECEFSSFIKRGLLTIVKAVRDLPKYYAERLHASMAGSGTNNKDLIRIVATRSEMDMDLIKEHYKTDYGITLEEAITDDTSGDYKILLLGLVQENPCQGKNLIDCPIVTIRTGDEESDS</sequence>
<dbReference type="SUPFAM" id="SSF47874">
    <property type="entry name" value="Annexin"/>
    <property type="match status" value="1"/>
</dbReference>
<accession>A0A8K0CJA0</accession>
<evidence type="ECO:0000256" key="2">
    <source>
        <dbReference type="ARBA" id="ARBA00022737"/>
    </source>
</evidence>
<evidence type="ECO:0000256" key="3">
    <source>
        <dbReference type="ARBA" id="ARBA00022837"/>
    </source>
</evidence>
<dbReference type="Pfam" id="PF00191">
    <property type="entry name" value="Annexin"/>
    <property type="match status" value="2"/>
</dbReference>
<keyword evidence="5 6" id="KW-0111">Calcium/phospholipid-binding</keyword>
<proteinExistence type="inferred from homology"/>
<keyword evidence="3 6" id="KW-0106">Calcium</keyword>
<evidence type="ECO:0000256" key="5">
    <source>
        <dbReference type="ARBA" id="ARBA00023302"/>
    </source>
</evidence>
<dbReference type="PRINTS" id="PR00196">
    <property type="entry name" value="ANNEXIN"/>
</dbReference>
<organism evidence="7 8">
    <name type="scientific">Ignelater luminosus</name>
    <name type="common">Cucubano</name>
    <name type="synonym">Pyrophorus luminosus</name>
    <dbReference type="NCBI Taxonomy" id="2038154"/>
    <lineage>
        <taxon>Eukaryota</taxon>
        <taxon>Metazoa</taxon>
        <taxon>Ecdysozoa</taxon>
        <taxon>Arthropoda</taxon>
        <taxon>Hexapoda</taxon>
        <taxon>Insecta</taxon>
        <taxon>Pterygota</taxon>
        <taxon>Neoptera</taxon>
        <taxon>Endopterygota</taxon>
        <taxon>Coleoptera</taxon>
        <taxon>Polyphaga</taxon>
        <taxon>Elateriformia</taxon>
        <taxon>Elateroidea</taxon>
        <taxon>Elateridae</taxon>
        <taxon>Agrypninae</taxon>
        <taxon>Pyrophorini</taxon>
        <taxon>Ignelater</taxon>
    </lineage>
</organism>
<protein>
    <recommendedName>
        <fullName evidence="6">Annexin</fullName>
    </recommendedName>
</protein>
<name>A0A8K0CJA0_IGNLU</name>